<keyword evidence="1" id="KW-0472">Membrane</keyword>
<feature type="transmembrane region" description="Helical" evidence="1">
    <location>
        <begin position="65"/>
        <end position="90"/>
    </location>
</feature>
<protein>
    <submittedName>
        <fullName evidence="2">Uncharacterized protein</fullName>
    </submittedName>
</protein>
<accession>A0A8J6IMR7</accession>
<name>A0A8J6IMR7_9ALTE</name>
<evidence type="ECO:0000313" key="3">
    <source>
        <dbReference type="Proteomes" id="UP000601768"/>
    </source>
</evidence>
<reference evidence="2" key="2">
    <citation type="submission" date="2020-08" db="EMBL/GenBank/DDBJ databases">
        <authorList>
            <person name="Lai Q."/>
        </authorList>
    </citation>
    <scope>NUCLEOTIDE SEQUENCE</scope>
    <source>
        <strain evidence="2">S27-2</strain>
    </source>
</reference>
<dbReference type="AlphaFoldDB" id="A0A8J6IMR7"/>
<feature type="transmembrane region" description="Helical" evidence="1">
    <location>
        <begin position="102"/>
        <end position="122"/>
    </location>
</feature>
<dbReference type="EMBL" id="JACNEP010000001">
    <property type="protein sequence ID" value="MBC3764311.1"/>
    <property type="molecule type" value="Genomic_DNA"/>
</dbReference>
<comment type="caution">
    <text evidence="2">The sequence shown here is derived from an EMBL/GenBank/DDBJ whole genome shotgun (WGS) entry which is preliminary data.</text>
</comment>
<reference evidence="2" key="1">
    <citation type="journal article" date="2018" name="Int. J. Syst. Evol. Microbiol.">
        <title>Neptunicella marina gen. nov., sp. nov., isolated from surface seawater.</title>
        <authorList>
            <person name="Liu X."/>
            <person name="Lai Q."/>
            <person name="Du Y."/>
            <person name="Zhang X."/>
            <person name="Liu Z."/>
            <person name="Sun F."/>
            <person name="Shao Z."/>
        </authorList>
    </citation>
    <scope>NUCLEOTIDE SEQUENCE</scope>
    <source>
        <strain evidence="2">S27-2</strain>
    </source>
</reference>
<gene>
    <name evidence="2" type="ORF">H8B19_00335</name>
</gene>
<keyword evidence="3" id="KW-1185">Reference proteome</keyword>
<evidence type="ECO:0000313" key="2">
    <source>
        <dbReference type="EMBL" id="MBC3764311.1"/>
    </source>
</evidence>
<evidence type="ECO:0000256" key="1">
    <source>
        <dbReference type="SAM" id="Phobius"/>
    </source>
</evidence>
<keyword evidence="1" id="KW-0812">Transmembrane</keyword>
<feature type="transmembrane region" description="Helical" evidence="1">
    <location>
        <begin position="20"/>
        <end position="45"/>
    </location>
</feature>
<keyword evidence="1" id="KW-1133">Transmembrane helix</keyword>
<sequence length="128" mass="15178">MQNNNKNHNFTDRRSGRDFLYRAMVGINIFAWLIFVIVMCMFHFARPELETGFGRFLNVYSRTSWNSYLVNWMFLLLCGCVLLSTLVILIRKRRARRRTDGVWANVFFLVITSVISLIYLWINADVDL</sequence>
<proteinExistence type="predicted"/>
<dbReference type="Proteomes" id="UP000601768">
    <property type="component" value="Unassembled WGS sequence"/>
</dbReference>
<organism evidence="2 3">
    <name type="scientific">Neptunicella marina</name>
    <dbReference type="NCBI Taxonomy" id="2125989"/>
    <lineage>
        <taxon>Bacteria</taxon>
        <taxon>Pseudomonadati</taxon>
        <taxon>Pseudomonadota</taxon>
        <taxon>Gammaproteobacteria</taxon>
        <taxon>Alteromonadales</taxon>
        <taxon>Alteromonadaceae</taxon>
        <taxon>Neptunicella</taxon>
    </lineage>
</organism>